<reference evidence="1 2" key="1">
    <citation type="submission" date="2014-04" db="EMBL/GenBank/DDBJ databases">
        <title>Whole genome sequence of 'Brachyspira hampsonii' D13-03603F2.</title>
        <authorList>
            <person name="Patterson A.H."/>
            <person name="Chaban B."/>
            <person name="Fernando C."/>
            <person name="Harding J.C."/>
            <person name="Hill J.E."/>
        </authorList>
    </citation>
    <scope>NUCLEOTIDE SEQUENCE [LARGE SCALE GENOMIC DNA]</scope>
    <source>
        <strain evidence="1 2">D13-03603F2</strain>
    </source>
</reference>
<accession>A0ABX5B699</accession>
<organism evidence="1 2">
    <name type="scientific">Brachyspira murdochii</name>
    <dbReference type="NCBI Taxonomy" id="84378"/>
    <lineage>
        <taxon>Bacteria</taxon>
        <taxon>Pseudomonadati</taxon>
        <taxon>Spirochaetota</taxon>
        <taxon>Spirochaetia</taxon>
        <taxon>Brachyspirales</taxon>
        <taxon>Brachyspiraceae</taxon>
        <taxon>Brachyspira</taxon>
    </lineage>
</organism>
<evidence type="ECO:0000313" key="2">
    <source>
        <dbReference type="Proteomes" id="UP000238924"/>
    </source>
</evidence>
<dbReference type="EMBL" id="JJMJ01000101">
    <property type="protein sequence ID" value="PPS22152.1"/>
    <property type="molecule type" value="Genomic_DNA"/>
</dbReference>
<dbReference type="Proteomes" id="UP000238924">
    <property type="component" value="Unassembled WGS sequence"/>
</dbReference>
<proteinExistence type="predicted"/>
<comment type="caution">
    <text evidence="1">The sequence shown here is derived from an EMBL/GenBank/DDBJ whole genome shotgun (WGS) entry which is preliminary data.</text>
</comment>
<gene>
    <name evidence="1" type="ORF">DJ52_06545</name>
</gene>
<evidence type="ECO:0000313" key="1">
    <source>
        <dbReference type="EMBL" id="PPS22152.1"/>
    </source>
</evidence>
<name>A0ABX5B699_9SPIR</name>
<keyword evidence="2" id="KW-1185">Reference proteome</keyword>
<dbReference type="RefSeq" id="WP_020003300.1">
    <property type="nucleotide sequence ID" value="NZ_JJMJ01000101.1"/>
</dbReference>
<sequence length="116" mass="13820">MIKTKLLKKYAVMSDGKNYIKIYTSDFETYYKEYLGFTAKDIINLHSGKNRLHISNIEITESKEITDYGRKTRECFIEIRQENGEIFGYMHLENTYIEDSDKFEYSLNGEIKKIDF</sequence>
<protein>
    <submittedName>
        <fullName evidence="1">Uncharacterized protein</fullName>
    </submittedName>
</protein>